<dbReference type="EMBL" id="UOEW01000100">
    <property type="protein sequence ID" value="VAW35386.1"/>
    <property type="molecule type" value="Genomic_DNA"/>
</dbReference>
<feature type="non-terminal residue" evidence="2">
    <location>
        <position position="143"/>
    </location>
</feature>
<keyword evidence="1" id="KW-0472">Membrane</keyword>
<evidence type="ECO:0000256" key="1">
    <source>
        <dbReference type="SAM" id="Phobius"/>
    </source>
</evidence>
<evidence type="ECO:0000313" key="2">
    <source>
        <dbReference type="EMBL" id="VAW35386.1"/>
    </source>
</evidence>
<dbReference type="AlphaFoldDB" id="A0A3B0VSY4"/>
<accession>A0A3B0VSY4</accession>
<protein>
    <submittedName>
        <fullName evidence="2">Uncharacterized protein</fullName>
    </submittedName>
</protein>
<sequence>MQSKIWKIIKRSILVSLVLASIFIVNLIWFKPFFINHFFDKTFIQFGLQNPQVFSTMGYKFYYDRLNDNSQEARDKSNAFLMESIQMLHRYDQSKLSGQKFISYGVLNNFLQDMVDGNNFKNYGYSQTQRGGNYQSIISFMSN</sequence>
<name>A0A3B0VSY4_9ZZZZ</name>
<gene>
    <name evidence="2" type="ORF">MNBD_GAMMA01-915</name>
</gene>
<keyword evidence="1" id="KW-0812">Transmembrane</keyword>
<organism evidence="2">
    <name type="scientific">hydrothermal vent metagenome</name>
    <dbReference type="NCBI Taxonomy" id="652676"/>
    <lineage>
        <taxon>unclassified sequences</taxon>
        <taxon>metagenomes</taxon>
        <taxon>ecological metagenomes</taxon>
    </lineage>
</organism>
<keyword evidence="1" id="KW-1133">Transmembrane helix</keyword>
<proteinExistence type="predicted"/>
<reference evidence="2" key="1">
    <citation type="submission" date="2018-06" db="EMBL/GenBank/DDBJ databases">
        <authorList>
            <person name="Zhirakovskaya E."/>
        </authorList>
    </citation>
    <scope>NUCLEOTIDE SEQUENCE</scope>
</reference>
<feature type="transmembrane region" description="Helical" evidence="1">
    <location>
        <begin position="12"/>
        <end position="30"/>
    </location>
</feature>